<protein>
    <recommendedName>
        <fullName evidence="3">Heme-binding protein</fullName>
    </recommendedName>
</protein>
<evidence type="ECO:0008006" key="3">
    <source>
        <dbReference type="Google" id="ProtNLM"/>
    </source>
</evidence>
<dbReference type="EMBL" id="AAWS01000002">
    <property type="protein sequence ID" value="EAY31763.1"/>
    <property type="molecule type" value="Genomic_DNA"/>
</dbReference>
<dbReference type="OrthoDB" id="1350891at2"/>
<sequence>MDKKPTNQIVEQILTNIAQLLPQYLQNEANNAVAEGNVGICLISEEGQTYGKMYGSDQVKQRFFYQLAWQKASQVWITKENTGVFEQKVFNGEINERKFGIKRHDFVGWEGGQTIWVNNQALAVGFSGLRAQDDLDIVRKAVKILKD</sequence>
<gene>
    <name evidence="1" type="ORF">M23134_05269</name>
</gene>
<organism evidence="1 2">
    <name type="scientific">Microscilla marina ATCC 23134</name>
    <dbReference type="NCBI Taxonomy" id="313606"/>
    <lineage>
        <taxon>Bacteria</taxon>
        <taxon>Pseudomonadati</taxon>
        <taxon>Bacteroidota</taxon>
        <taxon>Cytophagia</taxon>
        <taxon>Cytophagales</taxon>
        <taxon>Microscillaceae</taxon>
        <taxon>Microscilla</taxon>
    </lineage>
</organism>
<keyword evidence="2" id="KW-1185">Reference proteome</keyword>
<dbReference type="InterPro" id="IPR038084">
    <property type="entry name" value="PduO/GlcC-like_sf"/>
</dbReference>
<dbReference type="Proteomes" id="UP000004095">
    <property type="component" value="Unassembled WGS sequence"/>
</dbReference>
<evidence type="ECO:0000313" key="1">
    <source>
        <dbReference type="EMBL" id="EAY31763.1"/>
    </source>
</evidence>
<comment type="caution">
    <text evidence="1">The sequence shown here is derived from an EMBL/GenBank/DDBJ whole genome shotgun (WGS) entry which is preliminary data.</text>
</comment>
<dbReference type="Gene3D" id="3.30.450.150">
    <property type="entry name" value="Haem-degrading domain"/>
    <property type="match status" value="1"/>
</dbReference>
<dbReference type="AlphaFoldDB" id="A1ZDM4"/>
<dbReference type="RefSeq" id="WP_002693641.1">
    <property type="nucleotide sequence ID" value="NZ_AAWS01000002.1"/>
</dbReference>
<dbReference type="eggNOG" id="COG3193">
    <property type="taxonomic scope" value="Bacteria"/>
</dbReference>
<evidence type="ECO:0000313" key="2">
    <source>
        <dbReference type="Proteomes" id="UP000004095"/>
    </source>
</evidence>
<accession>A1ZDM4</accession>
<name>A1ZDM4_MICM2</name>
<reference evidence="1 2" key="1">
    <citation type="submission" date="2007-01" db="EMBL/GenBank/DDBJ databases">
        <authorList>
            <person name="Haygood M."/>
            <person name="Podell S."/>
            <person name="Anderson C."/>
            <person name="Hopkinson B."/>
            <person name="Roe K."/>
            <person name="Barbeau K."/>
            <person name="Gaasterland T."/>
            <person name="Ferriera S."/>
            <person name="Johnson J."/>
            <person name="Kravitz S."/>
            <person name="Beeson K."/>
            <person name="Sutton G."/>
            <person name="Rogers Y.-H."/>
            <person name="Friedman R."/>
            <person name="Frazier M."/>
            <person name="Venter J.C."/>
        </authorList>
    </citation>
    <scope>NUCLEOTIDE SEQUENCE [LARGE SCALE GENOMIC DNA]</scope>
    <source>
        <strain evidence="1 2">ATCC 23134</strain>
    </source>
</reference>
<dbReference type="SUPFAM" id="SSF143744">
    <property type="entry name" value="GlcG-like"/>
    <property type="match status" value="1"/>
</dbReference>
<proteinExistence type="predicted"/>